<sequence length="61" mass="6824">MDPGVILEQILLPQGEGQQGETVHGGKRHRLHLYLALLCALWTEKGREAWHGSHLSQAVWA</sequence>
<dbReference type="EMBL" id="VSRR010137311">
    <property type="protein sequence ID" value="MPD03677.1"/>
    <property type="molecule type" value="Genomic_DNA"/>
</dbReference>
<name>A0A5B7KAP4_PORTR</name>
<proteinExistence type="predicted"/>
<organism evidence="1 2">
    <name type="scientific">Portunus trituberculatus</name>
    <name type="common">Swimming crab</name>
    <name type="synonym">Neptunus trituberculatus</name>
    <dbReference type="NCBI Taxonomy" id="210409"/>
    <lineage>
        <taxon>Eukaryota</taxon>
        <taxon>Metazoa</taxon>
        <taxon>Ecdysozoa</taxon>
        <taxon>Arthropoda</taxon>
        <taxon>Crustacea</taxon>
        <taxon>Multicrustacea</taxon>
        <taxon>Malacostraca</taxon>
        <taxon>Eumalacostraca</taxon>
        <taxon>Eucarida</taxon>
        <taxon>Decapoda</taxon>
        <taxon>Pleocyemata</taxon>
        <taxon>Brachyura</taxon>
        <taxon>Eubrachyura</taxon>
        <taxon>Portunoidea</taxon>
        <taxon>Portunidae</taxon>
        <taxon>Portuninae</taxon>
        <taxon>Portunus</taxon>
    </lineage>
</organism>
<accession>A0A5B7KAP4</accession>
<dbReference type="AlphaFoldDB" id="A0A5B7KAP4"/>
<protein>
    <submittedName>
        <fullName evidence="1">Uncharacterized protein</fullName>
    </submittedName>
</protein>
<reference evidence="1 2" key="1">
    <citation type="submission" date="2019-05" db="EMBL/GenBank/DDBJ databases">
        <title>Another draft genome of Portunus trituberculatus and its Hox gene families provides insights of decapod evolution.</title>
        <authorList>
            <person name="Jeong J.-H."/>
            <person name="Song I."/>
            <person name="Kim S."/>
            <person name="Choi T."/>
            <person name="Kim D."/>
            <person name="Ryu S."/>
            <person name="Kim W."/>
        </authorList>
    </citation>
    <scope>NUCLEOTIDE SEQUENCE [LARGE SCALE GENOMIC DNA]</scope>
    <source>
        <tissue evidence="1">Muscle</tissue>
    </source>
</reference>
<keyword evidence="2" id="KW-1185">Reference proteome</keyword>
<evidence type="ECO:0000313" key="1">
    <source>
        <dbReference type="EMBL" id="MPD03677.1"/>
    </source>
</evidence>
<gene>
    <name evidence="1" type="ORF">E2C01_099324</name>
</gene>
<evidence type="ECO:0000313" key="2">
    <source>
        <dbReference type="Proteomes" id="UP000324222"/>
    </source>
</evidence>
<dbReference type="Proteomes" id="UP000324222">
    <property type="component" value="Unassembled WGS sequence"/>
</dbReference>
<comment type="caution">
    <text evidence="1">The sequence shown here is derived from an EMBL/GenBank/DDBJ whole genome shotgun (WGS) entry which is preliminary data.</text>
</comment>